<feature type="region of interest" description="Disordered" evidence="5">
    <location>
        <begin position="1"/>
        <end position="27"/>
    </location>
</feature>
<evidence type="ECO:0000313" key="11">
    <source>
        <dbReference type="Proteomes" id="UP001337655"/>
    </source>
</evidence>
<evidence type="ECO:0000256" key="3">
    <source>
        <dbReference type="ARBA" id="ARBA00022989"/>
    </source>
</evidence>
<feature type="transmembrane region" description="Helical" evidence="6">
    <location>
        <begin position="689"/>
        <end position="709"/>
    </location>
</feature>
<evidence type="ECO:0000256" key="6">
    <source>
        <dbReference type="SAM" id="Phobius"/>
    </source>
</evidence>
<evidence type="ECO:0000256" key="1">
    <source>
        <dbReference type="ARBA" id="ARBA00004141"/>
    </source>
</evidence>
<gene>
    <name evidence="10" type="ORF">LTR77_007133</name>
</gene>
<evidence type="ECO:0000256" key="5">
    <source>
        <dbReference type="SAM" id="MobiDB-lite"/>
    </source>
</evidence>
<evidence type="ECO:0000259" key="8">
    <source>
        <dbReference type="Pfam" id="PF10337"/>
    </source>
</evidence>
<proteinExistence type="predicted"/>
<feature type="transmembrane region" description="Helical" evidence="6">
    <location>
        <begin position="226"/>
        <end position="244"/>
    </location>
</feature>
<dbReference type="Pfam" id="PF10334">
    <property type="entry name" value="BRE4"/>
    <property type="match status" value="1"/>
</dbReference>
<dbReference type="PANTHER" id="PTHR37994">
    <property type="entry name" value="ARAE_2_N DOMAIN-CONTAINING PROTEIN-RELATED"/>
    <property type="match status" value="1"/>
</dbReference>
<feature type="transmembrane region" description="Helical" evidence="6">
    <location>
        <begin position="638"/>
        <end position="656"/>
    </location>
</feature>
<feature type="domain" description="Putative ER transporter 6TM N-terminal" evidence="8">
    <location>
        <begin position="52"/>
        <end position="429"/>
    </location>
</feature>
<keyword evidence="4 6" id="KW-0472">Membrane</keyword>
<evidence type="ECO:0000313" key="10">
    <source>
        <dbReference type="EMBL" id="KAK5167434.1"/>
    </source>
</evidence>
<feature type="transmembrane region" description="Helical" evidence="6">
    <location>
        <begin position="159"/>
        <end position="181"/>
    </location>
</feature>
<protein>
    <recommendedName>
        <fullName evidence="12">ER transporter 6TM N-terminal domain-containing protein</fullName>
    </recommendedName>
</protein>
<dbReference type="Pfam" id="PF13515">
    <property type="entry name" value="FUSC_2"/>
    <property type="match status" value="1"/>
</dbReference>
<keyword evidence="2 6" id="KW-0812">Transmembrane</keyword>
<dbReference type="RefSeq" id="XP_064657140.1">
    <property type="nucleotide sequence ID" value="XM_064804370.1"/>
</dbReference>
<reference evidence="10 11" key="1">
    <citation type="submission" date="2023-08" db="EMBL/GenBank/DDBJ databases">
        <title>Black Yeasts Isolated from many extreme environments.</title>
        <authorList>
            <person name="Coleine C."/>
            <person name="Stajich J.E."/>
            <person name="Selbmann L."/>
        </authorList>
    </citation>
    <scope>NUCLEOTIDE SEQUENCE [LARGE SCALE GENOMIC DNA]</scope>
    <source>
        <strain evidence="10 11">CCFEE 5935</strain>
    </source>
</reference>
<evidence type="ECO:0000256" key="4">
    <source>
        <dbReference type="ARBA" id="ARBA00023136"/>
    </source>
</evidence>
<feature type="domain" description="DUF2421" evidence="7">
    <location>
        <begin position="802"/>
        <end position="1032"/>
    </location>
</feature>
<dbReference type="Proteomes" id="UP001337655">
    <property type="component" value="Unassembled WGS sequence"/>
</dbReference>
<evidence type="ECO:0008006" key="12">
    <source>
        <dbReference type="Google" id="ProtNLM"/>
    </source>
</evidence>
<dbReference type="EMBL" id="JAVRRT010000011">
    <property type="protein sequence ID" value="KAK5167434.1"/>
    <property type="molecule type" value="Genomic_DNA"/>
</dbReference>
<dbReference type="Pfam" id="PF10337">
    <property type="entry name" value="ArAE_2_N"/>
    <property type="match status" value="1"/>
</dbReference>
<sequence length="1070" mass="118325">MSTNGQTAHTGSNGKIKTSPPDADSGRVPIFTRMLDKTKHLWTKSGITWPLYKSMFKGALAPTIAVAAFQANAYAQEFSTLGYLIGIMTILSLVIQPRAKFLQTMLIQLLLTCLVCAVTVLAFFCCVQARMGSEGTVGPGAGGSGTSGLASNGAATAQYSSSASAVAGVWLFTQIFFISVLRARMPQYTVPSIMAAVFVNVAMTYAPQFSTMTQAEQFALRLLEAYLTGFGIAAGTSLLVFPLTSRHLVFADMRASIAGFRGALGANLDYLKSLEDTDMFAAQRTRTDGVKPARSPEAEALIAKVQALGPTNAKFAIDLPFAKREVAIGKLGPDDLQELYRRVRECTIPLVGLSCMSDIFERTSEERGWDRSVSFATATFEDATNAAERARIENINQWHELIKLLKEPFTSITEAIGEGFEHCSRTLQLEKPPKQDKPKRDPEASAARVEPGDAAFGGAFRTKIEDFHKSKQLMLRGWCDIHGIELPQDYFTNPSAKEIQAPRWMSAGPLTEERRRLRRQLMVLLYVEFLLYLMAKRVHALILVADELRASGKLSHSRLIVPGFKRLRKWVRSSLFHSQEGHEEDTMDFNDHTTNVELGQAFKKRKDPEHLEPQTTWERLTDHLRAIPRFFGSPASHFGFRVAVAVMSLAIINYLHPTQVFFTEQRLFWAQIMTSIGMTPSSGQALRTFILRVIGTFMAMILALIAYYVVDGHVAGVLVFFFVFLHIGNYIILTRPKLIPIGIISQVTITLIIGYELQVRKIGVQAATSNGQAYYPIWQLGLIRLATVVGGLFLAYIFSIFPYPITEHSQLRKNLGSCLYLTANYYSVVHETVQVRLAGAEGDTTAKGSPGHQLEKNRQRIFAKCQALLGGLRTQSGFVKYDIPIGGKFPSELYTQITSDLQSVTNYISLISVASSAFAELQYDSNEMSGSEWLRNFRRIMGEAKLTSQTVTTLLALLSASVTSGNPLPPYVRLPEPYLLSERLDAIDTDILSVRHIAEPGYASFAVIQIGTKCLVDDLKKLLRGVKQLVGELDFSYHVVNTADQSRAGSREALFFNAPAGNDRSDGKME</sequence>
<feature type="transmembrane region" description="Helical" evidence="6">
    <location>
        <begin position="777"/>
        <end position="803"/>
    </location>
</feature>
<organism evidence="10 11">
    <name type="scientific">Saxophila tyrrhenica</name>
    <dbReference type="NCBI Taxonomy" id="1690608"/>
    <lineage>
        <taxon>Eukaryota</taxon>
        <taxon>Fungi</taxon>
        <taxon>Dikarya</taxon>
        <taxon>Ascomycota</taxon>
        <taxon>Pezizomycotina</taxon>
        <taxon>Dothideomycetes</taxon>
        <taxon>Dothideomycetidae</taxon>
        <taxon>Mycosphaerellales</taxon>
        <taxon>Extremaceae</taxon>
        <taxon>Saxophila</taxon>
    </lineage>
</organism>
<dbReference type="InterPro" id="IPR049453">
    <property type="entry name" value="Memb_transporter_dom"/>
</dbReference>
<feature type="compositionally biased region" description="Basic and acidic residues" evidence="5">
    <location>
        <begin position="431"/>
        <end position="443"/>
    </location>
</feature>
<dbReference type="InterPro" id="IPR018820">
    <property type="entry name" value="BRE4-related_DUF2421"/>
</dbReference>
<keyword evidence="3 6" id="KW-1133">Transmembrane helix</keyword>
<evidence type="ECO:0000259" key="9">
    <source>
        <dbReference type="Pfam" id="PF13515"/>
    </source>
</evidence>
<feature type="transmembrane region" description="Helical" evidence="6">
    <location>
        <begin position="738"/>
        <end position="757"/>
    </location>
</feature>
<feature type="transmembrane region" description="Helical" evidence="6">
    <location>
        <begin position="188"/>
        <end position="206"/>
    </location>
</feature>
<evidence type="ECO:0000256" key="2">
    <source>
        <dbReference type="ARBA" id="ARBA00022692"/>
    </source>
</evidence>
<feature type="transmembrane region" description="Helical" evidence="6">
    <location>
        <begin position="109"/>
        <end position="131"/>
    </location>
</feature>
<dbReference type="PANTHER" id="PTHR37994:SF4">
    <property type="entry name" value="ER TRANSPORTER 6TM N-TERMINAL DOMAIN-CONTAINING PROTEIN-RELATED"/>
    <property type="match status" value="1"/>
</dbReference>
<feature type="transmembrane region" description="Helical" evidence="6">
    <location>
        <begin position="80"/>
        <end position="97"/>
    </location>
</feature>
<evidence type="ECO:0000259" key="7">
    <source>
        <dbReference type="Pfam" id="PF10334"/>
    </source>
</evidence>
<feature type="domain" description="Integral membrane bound transporter" evidence="9">
    <location>
        <begin position="661"/>
        <end position="797"/>
    </location>
</feature>
<dbReference type="GeneID" id="89928469"/>
<name>A0AAV9P6T5_9PEZI</name>
<comment type="subcellular location">
    <subcellularLocation>
        <location evidence="1">Membrane</location>
        <topology evidence="1">Multi-pass membrane protein</topology>
    </subcellularLocation>
</comment>
<accession>A0AAV9P6T5</accession>
<feature type="region of interest" description="Disordered" evidence="5">
    <location>
        <begin position="429"/>
        <end position="448"/>
    </location>
</feature>
<comment type="caution">
    <text evidence="10">The sequence shown here is derived from an EMBL/GenBank/DDBJ whole genome shotgun (WGS) entry which is preliminary data.</text>
</comment>
<dbReference type="AlphaFoldDB" id="A0AAV9P6T5"/>
<dbReference type="InterPro" id="IPR018823">
    <property type="entry name" value="ArAE_2_N"/>
</dbReference>
<dbReference type="GO" id="GO:0016020">
    <property type="term" value="C:membrane"/>
    <property type="evidence" value="ECO:0007669"/>
    <property type="project" value="UniProtKB-SubCell"/>
</dbReference>
<feature type="compositionally biased region" description="Polar residues" evidence="5">
    <location>
        <begin position="1"/>
        <end position="16"/>
    </location>
</feature>
<feature type="transmembrane region" description="Helical" evidence="6">
    <location>
        <begin position="715"/>
        <end position="733"/>
    </location>
</feature>
<keyword evidence="11" id="KW-1185">Reference proteome</keyword>